<reference evidence="1 2" key="1">
    <citation type="submission" date="2017-03" db="EMBL/GenBank/DDBJ databases">
        <title>Genomes of endolithic fungi from Antarctica.</title>
        <authorList>
            <person name="Coleine C."/>
            <person name="Masonjones S."/>
            <person name="Stajich J.E."/>
        </authorList>
    </citation>
    <scope>NUCLEOTIDE SEQUENCE [LARGE SCALE GENOMIC DNA]</scope>
    <source>
        <strain evidence="1 2">CCFEE 5187</strain>
    </source>
</reference>
<protein>
    <submittedName>
        <fullName evidence="1">Uncharacterized protein</fullName>
    </submittedName>
</protein>
<gene>
    <name evidence="1" type="ORF">B0A49_14026</name>
</gene>
<evidence type="ECO:0000313" key="2">
    <source>
        <dbReference type="Proteomes" id="UP000308768"/>
    </source>
</evidence>
<dbReference type="EMBL" id="NAJN01003558">
    <property type="protein sequence ID" value="TKA38027.1"/>
    <property type="molecule type" value="Genomic_DNA"/>
</dbReference>
<sequence>NMSRQCSRTTSRTQNIEGAARLWSLPCGTRLARRSTTVCDRCLTPKPIFSLFASRLTAQIRWRMSWTRQ</sequence>
<organism evidence="1 2">
    <name type="scientific">Cryomyces minteri</name>
    <dbReference type="NCBI Taxonomy" id="331657"/>
    <lineage>
        <taxon>Eukaryota</taxon>
        <taxon>Fungi</taxon>
        <taxon>Dikarya</taxon>
        <taxon>Ascomycota</taxon>
        <taxon>Pezizomycotina</taxon>
        <taxon>Dothideomycetes</taxon>
        <taxon>Dothideomycetes incertae sedis</taxon>
        <taxon>Cryomyces</taxon>
    </lineage>
</organism>
<keyword evidence="2" id="KW-1185">Reference proteome</keyword>
<feature type="non-terminal residue" evidence="1">
    <location>
        <position position="1"/>
    </location>
</feature>
<feature type="non-terminal residue" evidence="1">
    <location>
        <position position="69"/>
    </location>
</feature>
<dbReference type="Proteomes" id="UP000308768">
    <property type="component" value="Unassembled WGS sequence"/>
</dbReference>
<name>A0A4U0UQD5_9PEZI</name>
<accession>A0A4U0UQD5</accession>
<comment type="caution">
    <text evidence="1">The sequence shown here is derived from an EMBL/GenBank/DDBJ whole genome shotgun (WGS) entry which is preliminary data.</text>
</comment>
<dbReference type="AlphaFoldDB" id="A0A4U0UQD5"/>
<evidence type="ECO:0000313" key="1">
    <source>
        <dbReference type="EMBL" id="TKA38027.1"/>
    </source>
</evidence>
<proteinExistence type="predicted"/>